<sequence>MKDKLNLVLVGADKFNKGFGSRAHIPAIKALEKYYNFYGICTTKESSSKKLKEIHKTEKSYGNIDELVEDKNVDIITIAVRVRHHYDILWKSIKKRKIIYCEWPLCLNSGEASTIMSLAKQSKLKYHVVGTQGRFAPSVNYLKDLLYTGKIGDLLFVKSHHMLPRFDVKENHWWSSQEEEHSGALGVASAHTLDTLQHILGNISSLCAQTETLHEEDKYIDTKNKFKWSAKDYVNILFYMGNKIPGSLTVCNLTNSNIGFELLVVGTKGHIKLVMPYYVSYSPGLLYLSLDGIEKNIEIPKKYLKIKTIKPNSPGYNISYSLLNLYECIRANKSVSPN</sequence>
<dbReference type="EMBL" id="UINC01021375">
    <property type="protein sequence ID" value="SVA88799.1"/>
    <property type="molecule type" value="Genomic_DNA"/>
</dbReference>
<dbReference type="Gene3D" id="3.40.50.720">
    <property type="entry name" value="NAD(P)-binding Rossmann-like Domain"/>
    <property type="match status" value="1"/>
</dbReference>
<evidence type="ECO:0000259" key="2">
    <source>
        <dbReference type="Pfam" id="PF22725"/>
    </source>
</evidence>
<dbReference type="SUPFAM" id="SSF55347">
    <property type="entry name" value="Glyceraldehyde-3-phosphate dehydrogenase-like, C-terminal domain"/>
    <property type="match status" value="1"/>
</dbReference>
<dbReference type="AlphaFoldDB" id="A0A381ZHW7"/>
<feature type="domain" description="Gfo/Idh/MocA-like oxidoreductase N-terminal" evidence="1">
    <location>
        <begin position="6"/>
        <end position="128"/>
    </location>
</feature>
<dbReference type="SUPFAM" id="SSF51735">
    <property type="entry name" value="NAD(P)-binding Rossmann-fold domains"/>
    <property type="match status" value="1"/>
</dbReference>
<dbReference type="InterPro" id="IPR055170">
    <property type="entry name" value="GFO_IDH_MocA-like_dom"/>
</dbReference>
<dbReference type="Gene3D" id="3.30.360.10">
    <property type="entry name" value="Dihydrodipicolinate Reductase, domain 2"/>
    <property type="match status" value="1"/>
</dbReference>
<gene>
    <name evidence="3" type="ORF">METZ01_LOCUS141653</name>
</gene>
<dbReference type="GO" id="GO:0000166">
    <property type="term" value="F:nucleotide binding"/>
    <property type="evidence" value="ECO:0007669"/>
    <property type="project" value="InterPro"/>
</dbReference>
<accession>A0A381ZHW7</accession>
<dbReference type="PANTHER" id="PTHR43708">
    <property type="entry name" value="CONSERVED EXPRESSED OXIDOREDUCTASE (EUROFUNG)"/>
    <property type="match status" value="1"/>
</dbReference>
<proteinExistence type="predicted"/>
<feature type="domain" description="GFO/IDH/MocA-like oxidoreductase" evidence="2">
    <location>
        <begin position="141"/>
        <end position="271"/>
    </location>
</feature>
<evidence type="ECO:0000313" key="3">
    <source>
        <dbReference type="EMBL" id="SVA88799.1"/>
    </source>
</evidence>
<dbReference type="InterPro" id="IPR051317">
    <property type="entry name" value="Gfo/Idh/MocA_oxidoreduct"/>
</dbReference>
<dbReference type="Pfam" id="PF01408">
    <property type="entry name" value="GFO_IDH_MocA"/>
    <property type="match status" value="1"/>
</dbReference>
<feature type="non-terminal residue" evidence="3">
    <location>
        <position position="338"/>
    </location>
</feature>
<name>A0A381ZHW7_9ZZZZ</name>
<dbReference type="InterPro" id="IPR036291">
    <property type="entry name" value="NAD(P)-bd_dom_sf"/>
</dbReference>
<dbReference type="InterPro" id="IPR000683">
    <property type="entry name" value="Gfo/Idh/MocA-like_OxRdtase_N"/>
</dbReference>
<protein>
    <recommendedName>
        <fullName evidence="4">Gfo/Idh/MocA-like oxidoreductase N-terminal domain-containing protein</fullName>
    </recommendedName>
</protein>
<dbReference type="Pfam" id="PF22725">
    <property type="entry name" value="GFO_IDH_MocA_C3"/>
    <property type="match status" value="1"/>
</dbReference>
<organism evidence="3">
    <name type="scientific">marine metagenome</name>
    <dbReference type="NCBI Taxonomy" id="408172"/>
    <lineage>
        <taxon>unclassified sequences</taxon>
        <taxon>metagenomes</taxon>
        <taxon>ecological metagenomes</taxon>
    </lineage>
</organism>
<dbReference type="PANTHER" id="PTHR43708:SF1">
    <property type="entry name" value="GALACTOSE_LACTOSE METABOLISM REGULATORY PROTEIN GAL80"/>
    <property type="match status" value="1"/>
</dbReference>
<evidence type="ECO:0000259" key="1">
    <source>
        <dbReference type="Pfam" id="PF01408"/>
    </source>
</evidence>
<evidence type="ECO:0008006" key="4">
    <source>
        <dbReference type="Google" id="ProtNLM"/>
    </source>
</evidence>
<reference evidence="3" key="1">
    <citation type="submission" date="2018-05" db="EMBL/GenBank/DDBJ databases">
        <authorList>
            <person name="Lanie J.A."/>
            <person name="Ng W.-L."/>
            <person name="Kazmierczak K.M."/>
            <person name="Andrzejewski T.M."/>
            <person name="Davidsen T.M."/>
            <person name="Wayne K.J."/>
            <person name="Tettelin H."/>
            <person name="Glass J.I."/>
            <person name="Rusch D."/>
            <person name="Podicherti R."/>
            <person name="Tsui H.-C.T."/>
            <person name="Winkler M.E."/>
        </authorList>
    </citation>
    <scope>NUCLEOTIDE SEQUENCE</scope>
</reference>